<evidence type="ECO:0000313" key="4">
    <source>
        <dbReference type="EMBL" id="MBK9297297.1"/>
    </source>
</evidence>
<evidence type="ECO:0000256" key="1">
    <source>
        <dbReference type="SAM" id="MobiDB-lite"/>
    </source>
</evidence>
<dbReference type="InterPro" id="IPR036615">
    <property type="entry name" value="Mur_ligase_C_dom_sf"/>
</dbReference>
<evidence type="ECO:0000259" key="3">
    <source>
        <dbReference type="Pfam" id="PF08245"/>
    </source>
</evidence>
<sequence length="540" mass="56744">MRSALGASVADLGQKLFDRGIINSLPELSSEIRYRGVSWSLEPTAPGDLHINLLGERRAIGAIRSAVDAGAVAVCWSNPSPDLAADLAARGVAVLETNDERRAMSFASANLFGFPSHGLPVVGVTGTNAKTTVVLMAAACLQRAGVRNAFSCSELAGVGDRTWRPTLTTPDAPQLQRWLGESRGADCEVAVVEVSSQAIADARVADVEVDIGVCTTIGVDHLDVHGDEATYRATKRSMFEQLGPAGYAVFHGDEPAVVQVAAGTGAIDVSVGRSAGSAVRITDDGLFFGADFARLSSGVEGVVEVSNPHVTGHVLTSAALAGTAAVLSGASFEAVEAGLNDFAGLPRRLQVVTRRPFTLVDDMCNPHSLANTVEAALTPLRREARRFVAAIAVRGNRGAELNAQQGELLGGILVGLDVDEVHVTRSEDFMGDADRVTEAEQRALIEALDSWGLEVRVHAGLRPMIEEIAHAAARHDLVFLVGHPGLAPGVDVLKELLRADGRRGRRSLVHFAPPNDELLARSAGRSSSPTAPADTVEVCR</sequence>
<evidence type="ECO:0000313" key="5">
    <source>
        <dbReference type="Proteomes" id="UP000727993"/>
    </source>
</evidence>
<dbReference type="Pfam" id="PF08245">
    <property type="entry name" value="Mur_ligase_M"/>
    <property type="match status" value="1"/>
</dbReference>
<name>A0A936TEQ1_9ACTN</name>
<reference evidence="4 5" key="1">
    <citation type="submission" date="2020-10" db="EMBL/GenBank/DDBJ databases">
        <title>Connecting structure to function with the recovery of over 1000 high-quality activated sludge metagenome-assembled genomes encoding full-length rRNA genes using long-read sequencing.</title>
        <authorList>
            <person name="Singleton C.M."/>
            <person name="Petriglieri F."/>
            <person name="Kristensen J.M."/>
            <person name="Kirkegaard R.H."/>
            <person name="Michaelsen T.Y."/>
            <person name="Andersen M.H."/>
            <person name="Karst S.M."/>
            <person name="Dueholm M.S."/>
            <person name="Nielsen P.H."/>
            <person name="Albertsen M."/>
        </authorList>
    </citation>
    <scope>NUCLEOTIDE SEQUENCE [LARGE SCALE GENOMIC DNA]</scope>
    <source>
        <strain evidence="4">Lyne_18-Q3-R50-59_MAXAC.006</strain>
    </source>
</reference>
<feature type="domain" description="Mur ligase C-terminal" evidence="2">
    <location>
        <begin position="347"/>
        <end position="482"/>
    </location>
</feature>
<comment type="caution">
    <text evidence="4">The sequence shown here is derived from an EMBL/GenBank/DDBJ whole genome shotgun (WGS) entry which is preliminary data.</text>
</comment>
<dbReference type="Pfam" id="PF02875">
    <property type="entry name" value="Mur_ligase_C"/>
    <property type="match status" value="1"/>
</dbReference>
<proteinExistence type="predicted"/>
<protein>
    <recommendedName>
        <fullName evidence="6">UDP-N-acetylmuramoyl-L-alanyl-D-glutamate--2, 6-diaminopimelate ligase</fullName>
    </recommendedName>
</protein>
<dbReference type="InterPro" id="IPR013221">
    <property type="entry name" value="Mur_ligase_cen"/>
</dbReference>
<organism evidence="4 5">
    <name type="scientific">Candidatus Neomicrothrix subdominans</name>
    <dbReference type="NCBI Taxonomy" id="2954438"/>
    <lineage>
        <taxon>Bacteria</taxon>
        <taxon>Bacillati</taxon>
        <taxon>Actinomycetota</taxon>
        <taxon>Acidimicrobiia</taxon>
        <taxon>Acidimicrobiales</taxon>
        <taxon>Microthrixaceae</taxon>
        <taxon>Candidatus Neomicrothrix</taxon>
    </lineage>
</organism>
<gene>
    <name evidence="4" type="ORF">IPN02_10805</name>
</gene>
<accession>A0A936TEQ1</accession>
<dbReference type="SUPFAM" id="SSF53244">
    <property type="entry name" value="MurD-like peptide ligases, peptide-binding domain"/>
    <property type="match status" value="1"/>
</dbReference>
<evidence type="ECO:0008006" key="6">
    <source>
        <dbReference type="Google" id="ProtNLM"/>
    </source>
</evidence>
<dbReference type="GO" id="GO:0005524">
    <property type="term" value="F:ATP binding"/>
    <property type="evidence" value="ECO:0007669"/>
    <property type="project" value="InterPro"/>
</dbReference>
<dbReference type="AlphaFoldDB" id="A0A936TEQ1"/>
<dbReference type="EMBL" id="JADJZA010000007">
    <property type="protein sequence ID" value="MBK9297297.1"/>
    <property type="molecule type" value="Genomic_DNA"/>
</dbReference>
<dbReference type="InterPro" id="IPR004101">
    <property type="entry name" value="Mur_ligase_C"/>
</dbReference>
<dbReference type="SUPFAM" id="SSF53623">
    <property type="entry name" value="MurD-like peptide ligases, catalytic domain"/>
    <property type="match status" value="1"/>
</dbReference>
<feature type="domain" description="Mur ligase central" evidence="3">
    <location>
        <begin position="124"/>
        <end position="277"/>
    </location>
</feature>
<dbReference type="PANTHER" id="PTHR23135:SF4">
    <property type="entry name" value="UDP-N-ACETYLMURAMOYL-L-ALANYL-D-GLUTAMATE--2,6-DIAMINOPIMELATE LIGASE MURE HOMOLOG, CHLOROPLASTIC"/>
    <property type="match status" value="1"/>
</dbReference>
<dbReference type="GO" id="GO:0016881">
    <property type="term" value="F:acid-amino acid ligase activity"/>
    <property type="evidence" value="ECO:0007669"/>
    <property type="project" value="InterPro"/>
</dbReference>
<feature type="region of interest" description="Disordered" evidence="1">
    <location>
        <begin position="520"/>
        <end position="540"/>
    </location>
</feature>
<dbReference type="PANTHER" id="PTHR23135">
    <property type="entry name" value="MUR LIGASE FAMILY MEMBER"/>
    <property type="match status" value="1"/>
</dbReference>
<dbReference type="InterPro" id="IPR036565">
    <property type="entry name" value="Mur-like_cat_sf"/>
</dbReference>
<evidence type="ECO:0000259" key="2">
    <source>
        <dbReference type="Pfam" id="PF02875"/>
    </source>
</evidence>
<dbReference type="Gene3D" id="3.40.1190.10">
    <property type="entry name" value="Mur-like, catalytic domain"/>
    <property type="match status" value="1"/>
</dbReference>
<dbReference type="Proteomes" id="UP000727993">
    <property type="component" value="Unassembled WGS sequence"/>
</dbReference>